<dbReference type="SUPFAM" id="SSF53335">
    <property type="entry name" value="S-adenosyl-L-methionine-dependent methyltransferases"/>
    <property type="match status" value="1"/>
</dbReference>
<keyword evidence="2" id="KW-0489">Methyltransferase</keyword>
<gene>
    <name evidence="2" type="ORF">DM48_2200</name>
</gene>
<dbReference type="GO" id="GO:0032259">
    <property type="term" value="P:methylation"/>
    <property type="evidence" value="ECO:0007669"/>
    <property type="project" value="UniProtKB-KW"/>
</dbReference>
<dbReference type="InterPro" id="IPR010342">
    <property type="entry name" value="DUF938"/>
</dbReference>
<dbReference type="Proteomes" id="UP000029590">
    <property type="component" value="Unassembled WGS sequence"/>
</dbReference>
<dbReference type="Gene3D" id="3.40.50.150">
    <property type="entry name" value="Vaccinia Virus protein VP39"/>
    <property type="match status" value="1"/>
</dbReference>
<dbReference type="AlphaFoldDB" id="A0AAW3F2P7"/>
<dbReference type="GO" id="GO:0008168">
    <property type="term" value="F:methyltransferase activity"/>
    <property type="evidence" value="ECO:0007669"/>
    <property type="project" value="UniProtKB-KW"/>
</dbReference>
<proteinExistence type="predicted"/>
<name>A0AAW3F2P7_BURGA</name>
<keyword evidence="2" id="KW-0808">Transferase</keyword>
<sequence length="223" mass="23686">MTNSTDPNHARPSAECTGEAAANPADRLQAPAAERNREPILAVLREVLPERGTVLEIASGTGQHAVHFAAALPGIDWQPSDPEPRSRRSIAAWVAQAGLPNLRAPLALDVRAEPWLVDAVDAVVCINMIHIAPWAAAIALVNGAARRLPAGGVLLLYGPYRRAGAHTAPSNAEFDAQLRARDAEWGVRDLEAVVALAEAAGLELERVVAMPANNLSVVLRRRA</sequence>
<feature type="region of interest" description="Disordered" evidence="1">
    <location>
        <begin position="1"/>
        <end position="25"/>
    </location>
</feature>
<evidence type="ECO:0000256" key="1">
    <source>
        <dbReference type="SAM" id="MobiDB-lite"/>
    </source>
</evidence>
<dbReference type="InterPro" id="IPR029063">
    <property type="entry name" value="SAM-dependent_MTases_sf"/>
</dbReference>
<protein>
    <submittedName>
        <fullName evidence="2">Methyltransferase domain protein</fullName>
    </submittedName>
</protein>
<accession>A0AAW3F2P7</accession>
<comment type="caution">
    <text evidence="2">The sequence shown here is derived from an EMBL/GenBank/DDBJ whole genome shotgun (WGS) entry which is preliminary data.</text>
</comment>
<evidence type="ECO:0000313" key="3">
    <source>
        <dbReference type="Proteomes" id="UP000029590"/>
    </source>
</evidence>
<dbReference type="EMBL" id="JPGG01000016">
    <property type="protein sequence ID" value="KGC15209.1"/>
    <property type="molecule type" value="Genomic_DNA"/>
</dbReference>
<reference evidence="2 3" key="1">
    <citation type="submission" date="2014-04" db="EMBL/GenBank/DDBJ databases">
        <authorList>
            <person name="Bishop-Lilly K.A."/>
            <person name="Broomall S.M."/>
            <person name="Chain P.S."/>
            <person name="Chertkov O."/>
            <person name="Coyne S.R."/>
            <person name="Daligault H.E."/>
            <person name="Davenport K.W."/>
            <person name="Erkkila T."/>
            <person name="Frey K.G."/>
            <person name="Gibbons H.S."/>
            <person name="Gu W."/>
            <person name="Jaissle J."/>
            <person name="Johnson S.L."/>
            <person name="Koroleva G.I."/>
            <person name="Ladner J.T."/>
            <person name="Lo C.-C."/>
            <person name="Minogue T.D."/>
            <person name="Munk C."/>
            <person name="Palacios G.F."/>
            <person name="Redden C.L."/>
            <person name="Rosenzweig C.N."/>
            <person name="Scholz M.B."/>
            <person name="Teshima H."/>
            <person name="Xu Y."/>
        </authorList>
    </citation>
    <scope>NUCLEOTIDE SEQUENCE [LARGE SCALE GENOMIC DNA]</scope>
    <source>
        <strain evidence="3">gladioli</strain>
    </source>
</reference>
<dbReference type="KEGG" id="bgo:BM43_5565"/>
<organism evidence="2 3">
    <name type="scientific">Burkholderia gladioli</name>
    <name type="common">Pseudomonas marginata</name>
    <name type="synonym">Phytomonas marginata</name>
    <dbReference type="NCBI Taxonomy" id="28095"/>
    <lineage>
        <taxon>Bacteria</taxon>
        <taxon>Pseudomonadati</taxon>
        <taxon>Pseudomonadota</taxon>
        <taxon>Betaproteobacteria</taxon>
        <taxon>Burkholderiales</taxon>
        <taxon>Burkholderiaceae</taxon>
        <taxon>Burkholderia</taxon>
    </lineage>
</organism>
<evidence type="ECO:0000313" key="2">
    <source>
        <dbReference type="EMBL" id="KGC15209.1"/>
    </source>
</evidence>
<dbReference type="PANTHER" id="PTHR20974">
    <property type="entry name" value="UPF0585 PROTEIN CG18661"/>
    <property type="match status" value="1"/>
</dbReference>
<dbReference type="RefSeq" id="WP_230676422.1">
    <property type="nucleotide sequence ID" value="NZ_CADEVY010000001.1"/>
</dbReference>
<dbReference type="PANTHER" id="PTHR20974:SF0">
    <property type="entry name" value="UPF0585 PROTEIN CG18661"/>
    <property type="match status" value="1"/>
</dbReference>
<dbReference type="Pfam" id="PF06080">
    <property type="entry name" value="DUF938"/>
    <property type="match status" value="1"/>
</dbReference>